<dbReference type="GO" id="GO:0016020">
    <property type="term" value="C:membrane"/>
    <property type="evidence" value="ECO:0007669"/>
    <property type="project" value="UniProtKB-SubCell"/>
</dbReference>
<comment type="subcellular location">
    <subcellularLocation>
        <location evidence="1">Membrane</location>
        <topology evidence="1">Multi-pass membrane protein</topology>
    </subcellularLocation>
</comment>
<keyword evidence="6" id="KW-0862">Zinc</keyword>
<evidence type="ECO:0000256" key="6">
    <source>
        <dbReference type="ARBA" id="ARBA00022833"/>
    </source>
</evidence>
<dbReference type="SUPFAM" id="SSF55856">
    <property type="entry name" value="Cytochrome b5-like heme/steroid binding domain"/>
    <property type="match status" value="1"/>
</dbReference>
<reference evidence="12 13" key="1">
    <citation type="submission" date="2020-08" db="EMBL/GenBank/DDBJ databases">
        <authorList>
            <person name="Koutsovoulos G."/>
            <person name="Danchin GJ E."/>
        </authorList>
    </citation>
    <scope>NUCLEOTIDE SEQUENCE [LARGE SCALE GENOMIC DNA]</scope>
</reference>
<gene>
    <name evidence="12" type="ORF">MENT_LOCUS14508</name>
</gene>
<proteinExistence type="inferred from homology"/>
<keyword evidence="9" id="KW-0443">Lipid metabolism</keyword>
<evidence type="ECO:0000256" key="7">
    <source>
        <dbReference type="ARBA" id="ARBA00022989"/>
    </source>
</evidence>
<evidence type="ECO:0000256" key="9">
    <source>
        <dbReference type="ARBA" id="ARBA00023098"/>
    </source>
</evidence>
<keyword evidence="4" id="KW-0479">Metal-binding</keyword>
<evidence type="ECO:0000259" key="11">
    <source>
        <dbReference type="Pfam" id="PF04500"/>
    </source>
</evidence>
<dbReference type="PANTHER" id="PTHR19353">
    <property type="entry name" value="FATTY ACID DESATURASE 2"/>
    <property type="match status" value="1"/>
</dbReference>
<dbReference type="InterPro" id="IPR036400">
    <property type="entry name" value="Cyt_B5-like_heme/steroid_sf"/>
</dbReference>
<keyword evidence="5" id="KW-0863">Zinc-finger</keyword>
<dbReference type="EMBL" id="CAJEWN010000082">
    <property type="protein sequence ID" value="CAD2160891.1"/>
    <property type="molecule type" value="Genomic_DNA"/>
</dbReference>
<dbReference type="GO" id="GO:0016717">
    <property type="term" value="F:oxidoreductase activity, acting on paired donors, with oxidation of a pair of donors resulting in the reduction of molecular oxygen to two molecules of water"/>
    <property type="evidence" value="ECO:0007669"/>
    <property type="project" value="TreeGrafter"/>
</dbReference>
<keyword evidence="8" id="KW-0560">Oxidoreductase</keyword>
<dbReference type="InterPro" id="IPR012171">
    <property type="entry name" value="Fatty_acid_desaturase"/>
</dbReference>
<accession>A0A6V7ULT4</accession>
<evidence type="ECO:0000256" key="2">
    <source>
        <dbReference type="ARBA" id="ARBA00009295"/>
    </source>
</evidence>
<dbReference type="Proteomes" id="UP000580250">
    <property type="component" value="Unassembled WGS sequence"/>
</dbReference>
<dbReference type="AlphaFoldDB" id="A0A6V7ULT4"/>
<dbReference type="PANTHER" id="PTHR19353:SF88">
    <property type="entry name" value="DELTA(5) FATTY ACID DESATURASE FAT-4"/>
    <property type="match status" value="1"/>
</dbReference>
<keyword evidence="3" id="KW-0812">Transmembrane</keyword>
<dbReference type="InterPro" id="IPR007588">
    <property type="entry name" value="Znf_FLYWCH"/>
</dbReference>
<comment type="caution">
    <text evidence="12">The sequence shown here is derived from an EMBL/GenBank/DDBJ whole genome shotgun (WGS) entry which is preliminary data.</text>
</comment>
<dbReference type="GO" id="GO:0008270">
    <property type="term" value="F:zinc ion binding"/>
    <property type="evidence" value="ECO:0007669"/>
    <property type="project" value="UniProtKB-KW"/>
</dbReference>
<protein>
    <recommendedName>
        <fullName evidence="11">FLYWCH-type domain-containing protein</fullName>
    </recommendedName>
</protein>
<evidence type="ECO:0000256" key="1">
    <source>
        <dbReference type="ARBA" id="ARBA00004141"/>
    </source>
</evidence>
<dbReference type="Pfam" id="PF04500">
    <property type="entry name" value="FLYWCH"/>
    <property type="match status" value="1"/>
</dbReference>
<dbReference type="GO" id="GO:0006629">
    <property type="term" value="P:lipid metabolic process"/>
    <property type="evidence" value="ECO:0007669"/>
    <property type="project" value="UniProtKB-KW"/>
</dbReference>
<sequence>MVLTDYFHENPASSVPFRLCIDGKWILVDEQLLRAHPGGGAMLAYRNLDATAVFHAFHADSKLAYSWLRELRAKQTTVDSLEGNGIVHDLTNGEQKDENEEKTDLHEKEIKRRLLNVNMGKFELNSEESEKVCQSFSRLKIQVREKGLFKADNSYFARKFIEAIGLISFSLFLQSKEYFVLSALFMGLAWQQLGWMIHEYGHQQHFKNHWWNDCCGYVCGNFLQGFSLAGWKNPDWEGSVPRVPCRGFRAAVSVPASSVPAQFRAAVSVPRVPCPLMDQILTKRNKQKIPHDGFLYVFERPNKDETKLFWRCEFQSSKGINCKGRIHTDLEHNILTVKGNRTCVKMDRHVSSLN</sequence>
<evidence type="ECO:0000256" key="8">
    <source>
        <dbReference type="ARBA" id="ARBA00023002"/>
    </source>
</evidence>
<evidence type="ECO:0000256" key="3">
    <source>
        <dbReference type="ARBA" id="ARBA00022692"/>
    </source>
</evidence>
<dbReference type="Gene3D" id="2.20.25.240">
    <property type="match status" value="1"/>
</dbReference>
<evidence type="ECO:0000256" key="5">
    <source>
        <dbReference type="ARBA" id="ARBA00022771"/>
    </source>
</evidence>
<evidence type="ECO:0000256" key="10">
    <source>
        <dbReference type="ARBA" id="ARBA00023136"/>
    </source>
</evidence>
<evidence type="ECO:0000313" key="12">
    <source>
        <dbReference type="EMBL" id="CAD2160891.1"/>
    </source>
</evidence>
<evidence type="ECO:0000256" key="4">
    <source>
        <dbReference type="ARBA" id="ARBA00022723"/>
    </source>
</evidence>
<comment type="similarity">
    <text evidence="2">Belongs to the fatty acid desaturase type 1 family.</text>
</comment>
<feature type="domain" description="FLYWCH-type" evidence="11">
    <location>
        <begin position="282"/>
        <end position="337"/>
    </location>
</feature>
<organism evidence="12 13">
    <name type="scientific">Meloidogyne enterolobii</name>
    <name type="common">Root-knot nematode worm</name>
    <name type="synonym">Meloidogyne mayaguensis</name>
    <dbReference type="NCBI Taxonomy" id="390850"/>
    <lineage>
        <taxon>Eukaryota</taxon>
        <taxon>Metazoa</taxon>
        <taxon>Ecdysozoa</taxon>
        <taxon>Nematoda</taxon>
        <taxon>Chromadorea</taxon>
        <taxon>Rhabditida</taxon>
        <taxon>Tylenchina</taxon>
        <taxon>Tylenchomorpha</taxon>
        <taxon>Tylenchoidea</taxon>
        <taxon>Meloidogynidae</taxon>
        <taxon>Meloidogyninae</taxon>
        <taxon>Meloidogyne</taxon>
    </lineage>
</organism>
<name>A0A6V7ULT4_MELEN</name>
<evidence type="ECO:0000313" key="13">
    <source>
        <dbReference type="Proteomes" id="UP000580250"/>
    </source>
</evidence>
<keyword evidence="7" id="KW-1133">Transmembrane helix</keyword>
<dbReference type="OrthoDB" id="5823246at2759"/>
<keyword evidence="10" id="KW-0472">Membrane</keyword>